<reference evidence="1" key="1">
    <citation type="submission" date="2019-03" db="EMBL/GenBank/DDBJ databases">
        <title>WGS assembly of Setaria viridis.</title>
        <authorList>
            <person name="Huang P."/>
            <person name="Jenkins J."/>
            <person name="Grimwood J."/>
            <person name="Barry K."/>
            <person name="Healey A."/>
            <person name="Mamidi S."/>
            <person name="Sreedasyam A."/>
            <person name="Shu S."/>
            <person name="Feldman M."/>
            <person name="Wu J."/>
            <person name="Yu Y."/>
            <person name="Chen C."/>
            <person name="Johnson J."/>
            <person name="Rokhsar D."/>
            <person name="Baxter I."/>
            <person name="Schmutz J."/>
            <person name="Brutnell T."/>
            <person name="Kellogg E."/>
        </authorList>
    </citation>
    <scope>NUCLEOTIDE SEQUENCE [LARGE SCALE GENOMIC DNA]</scope>
</reference>
<sequence>MRWPVLLRRRRTRRGKANRSSDVPRFHLVACKGWTPRGKGNPPAPLFAASIFPLLIMG</sequence>
<dbReference type="AlphaFoldDB" id="A0A4U6TQH0"/>
<organism evidence="1 2">
    <name type="scientific">Setaria viridis</name>
    <name type="common">Green bristlegrass</name>
    <name type="synonym">Setaria italica subsp. viridis</name>
    <dbReference type="NCBI Taxonomy" id="4556"/>
    <lineage>
        <taxon>Eukaryota</taxon>
        <taxon>Viridiplantae</taxon>
        <taxon>Streptophyta</taxon>
        <taxon>Embryophyta</taxon>
        <taxon>Tracheophyta</taxon>
        <taxon>Spermatophyta</taxon>
        <taxon>Magnoliopsida</taxon>
        <taxon>Liliopsida</taxon>
        <taxon>Poales</taxon>
        <taxon>Poaceae</taxon>
        <taxon>PACMAD clade</taxon>
        <taxon>Panicoideae</taxon>
        <taxon>Panicodae</taxon>
        <taxon>Paniceae</taxon>
        <taxon>Cenchrinae</taxon>
        <taxon>Setaria</taxon>
    </lineage>
</organism>
<dbReference type="EMBL" id="CM016558">
    <property type="protein sequence ID" value="TKW02899.1"/>
    <property type="molecule type" value="Genomic_DNA"/>
</dbReference>
<proteinExistence type="predicted"/>
<keyword evidence="2" id="KW-1185">Reference proteome</keyword>
<evidence type="ECO:0000313" key="2">
    <source>
        <dbReference type="Proteomes" id="UP000298652"/>
    </source>
</evidence>
<dbReference type="Gramene" id="TKW02899">
    <property type="protein sequence ID" value="TKW02899"/>
    <property type="gene ID" value="SEVIR_7G032858v2"/>
</dbReference>
<dbReference type="Proteomes" id="UP000298652">
    <property type="component" value="Chromosome 7"/>
</dbReference>
<name>A0A4U6TQH0_SETVI</name>
<protein>
    <submittedName>
        <fullName evidence="1">Uncharacterized protein</fullName>
    </submittedName>
</protein>
<gene>
    <name evidence="1" type="ORF">SEVIR_7G032858v2</name>
</gene>
<evidence type="ECO:0000313" key="1">
    <source>
        <dbReference type="EMBL" id="TKW02899.1"/>
    </source>
</evidence>
<accession>A0A4U6TQH0</accession>